<comment type="caution">
    <text evidence="6">The sequence shown here is derived from an EMBL/GenBank/DDBJ whole genome shotgun (WGS) entry which is preliminary data.</text>
</comment>
<organism evidence="6 7">
    <name type="scientific">Cryobacterium adonitolivorans</name>
    <dbReference type="NCBI Taxonomy" id="1259189"/>
    <lineage>
        <taxon>Bacteria</taxon>
        <taxon>Bacillati</taxon>
        <taxon>Actinomycetota</taxon>
        <taxon>Actinomycetes</taxon>
        <taxon>Micrococcales</taxon>
        <taxon>Microbacteriaceae</taxon>
        <taxon>Cryobacterium</taxon>
    </lineage>
</organism>
<proteinExistence type="inferred from homology"/>
<dbReference type="SUPFAM" id="SSF51735">
    <property type="entry name" value="NAD(P)-binding Rossmann-fold domains"/>
    <property type="match status" value="1"/>
</dbReference>
<reference evidence="6 7" key="1">
    <citation type="submission" date="2019-03" db="EMBL/GenBank/DDBJ databases">
        <title>Genomics of glacier-inhabiting Cryobacterium strains.</title>
        <authorList>
            <person name="Liu Q."/>
            <person name="Xin Y.-H."/>
        </authorList>
    </citation>
    <scope>NUCLEOTIDE SEQUENCE [LARGE SCALE GENOMIC DNA]</scope>
    <source>
        <strain evidence="6 7">RHLS22-1</strain>
    </source>
</reference>
<evidence type="ECO:0000256" key="1">
    <source>
        <dbReference type="ARBA" id="ARBA00010928"/>
    </source>
</evidence>
<dbReference type="OrthoDB" id="9815825at2"/>
<dbReference type="Gene3D" id="3.40.50.720">
    <property type="entry name" value="NAD(P)-binding Rossmann-like Domain"/>
    <property type="match status" value="1"/>
</dbReference>
<dbReference type="AlphaFoldDB" id="A0A4R8W9N5"/>
<keyword evidence="2" id="KW-0560">Oxidoreductase</keyword>
<accession>A0A4R8W9N5</accession>
<feature type="domain" description="Gfo/Idh/MocA-like oxidoreductase N-terminal" evidence="4">
    <location>
        <begin position="5"/>
        <end position="117"/>
    </location>
</feature>
<feature type="domain" description="GFO/IDH/MocA-like oxidoreductase" evidence="5">
    <location>
        <begin position="131"/>
        <end position="250"/>
    </location>
</feature>
<dbReference type="Pfam" id="PF22725">
    <property type="entry name" value="GFO_IDH_MocA_C3"/>
    <property type="match status" value="1"/>
</dbReference>
<dbReference type="EMBL" id="SOFL01000012">
    <property type="protein sequence ID" value="TFC04769.1"/>
    <property type="molecule type" value="Genomic_DNA"/>
</dbReference>
<evidence type="ECO:0000256" key="3">
    <source>
        <dbReference type="ARBA" id="ARBA00023027"/>
    </source>
</evidence>
<evidence type="ECO:0000259" key="4">
    <source>
        <dbReference type="Pfam" id="PF01408"/>
    </source>
</evidence>
<dbReference type="Gene3D" id="3.30.360.10">
    <property type="entry name" value="Dihydrodipicolinate Reductase, domain 2"/>
    <property type="match status" value="1"/>
</dbReference>
<dbReference type="Pfam" id="PF01408">
    <property type="entry name" value="GFO_IDH_MocA"/>
    <property type="match status" value="1"/>
</dbReference>
<sequence length="341" mass="34626">MKTTRWAILGPGDIGGWFARALPGSAHGTLHAVGSTNPDRAAAFAATHGAPVAGSYEELLARDDIDAVYISTVNTTHADLAVAALKAGKAVLCEKPVAPNMAEVERVLGQAATSGLPFVEAYKHRFGPFARALDAAVANGEVGTSLQLVASFGFAAGQRSGRLFDPELAGGAILDVGGYPVALAVGLAGAAGVDPADLTVTVATGHIGDTGVDEHASATIAAAGFSAEVECSIIAELPRSARLSGSAGVIGLPDVFGSRSASAALFVVRADGRDRLVELPTVDPLAAEADAVSLALLEGRTEAPEVPWAHSRSVARLLDQWRAGLDEAPRGGAHPEPGPTR</sequence>
<dbReference type="RefSeq" id="WP_134452731.1">
    <property type="nucleotide sequence ID" value="NZ_SOFL01000012.1"/>
</dbReference>
<dbReference type="GO" id="GO:0016491">
    <property type="term" value="F:oxidoreductase activity"/>
    <property type="evidence" value="ECO:0007669"/>
    <property type="project" value="UniProtKB-KW"/>
</dbReference>
<dbReference type="PANTHER" id="PTHR22604">
    <property type="entry name" value="OXIDOREDUCTASES"/>
    <property type="match status" value="1"/>
</dbReference>
<comment type="similarity">
    <text evidence="1">Belongs to the Gfo/Idh/MocA family.</text>
</comment>
<dbReference type="InterPro" id="IPR000683">
    <property type="entry name" value="Gfo/Idh/MocA-like_OxRdtase_N"/>
</dbReference>
<evidence type="ECO:0000313" key="7">
    <source>
        <dbReference type="Proteomes" id="UP000297907"/>
    </source>
</evidence>
<evidence type="ECO:0000256" key="2">
    <source>
        <dbReference type="ARBA" id="ARBA00023002"/>
    </source>
</evidence>
<dbReference type="PANTHER" id="PTHR22604:SF105">
    <property type="entry name" value="TRANS-1,2-DIHYDROBENZENE-1,2-DIOL DEHYDROGENASE"/>
    <property type="match status" value="1"/>
</dbReference>
<keyword evidence="3" id="KW-0520">NAD</keyword>
<dbReference type="InterPro" id="IPR050984">
    <property type="entry name" value="Gfo/Idh/MocA_domain"/>
</dbReference>
<name>A0A4R8W9N5_9MICO</name>
<dbReference type="SUPFAM" id="SSF55347">
    <property type="entry name" value="Glyceraldehyde-3-phosphate dehydrogenase-like, C-terminal domain"/>
    <property type="match status" value="1"/>
</dbReference>
<evidence type="ECO:0000313" key="6">
    <source>
        <dbReference type="EMBL" id="TFC04769.1"/>
    </source>
</evidence>
<protein>
    <submittedName>
        <fullName evidence="6">Gfo/Idh/MocA family oxidoreductase</fullName>
    </submittedName>
</protein>
<evidence type="ECO:0000259" key="5">
    <source>
        <dbReference type="Pfam" id="PF22725"/>
    </source>
</evidence>
<keyword evidence="7" id="KW-1185">Reference proteome</keyword>
<dbReference type="Proteomes" id="UP000297907">
    <property type="component" value="Unassembled WGS sequence"/>
</dbReference>
<dbReference type="InterPro" id="IPR036291">
    <property type="entry name" value="NAD(P)-bd_dom_sf"/>
</dbReference>
<dbReference type="InterPro" id="IPR055170">
    <property type="entry name" value="GFO_IDH_MocA-like_dom"/>
</dbReference>
<dbReference type="GO" id="GO:0000166">
    <property type="term" value="F:nucleotide binding"/>
    <property type="evidence" value="ECO:0007669"/>
    <property type="project" value="InterPro"/>
</dbReference>
<gene>
    <name evidence="6" type="ORF">E3O42_04520</name>
</gene>